<evidence type="ECO:0000256" key="10">
    <source>
        <dbReference type="ARBA" id="ARBA00022833"/>
    </source>
</evidence>
<dbReference type="InterPro" id="IPR005941">
    <property type="entry name" value="DapE_proteobac"/>
</dbReference>
<dbReference type="Gene3D" id="3.40.50.300">
    <property type="entry name" value="P-loop containing nucleotide triphosphate hydrolases"/>
    <property type="match status" value="1"/>
</dbReference>
<dbReference type="GO" id="GO:0050897">
    <property type="term" value="F:cobalt ion binding"/>
    <property type="evidence" value="ECO:0007669"/>
    <property type="project" value="UniProtKB-UniRule"/>
</dbReference>
<feature type="binding site" evidence="16">
    <location>
        <position position="539"/>
    </location>
    <ligand>
        <name>Zn(2+)</name>
        <dbReference type="ChEBI" id="CHEBI:29105"/>
        <label>2</label>
    </ligand>
</feature>
<evidence type="ECO:0000313" key="18">
    <source>
        <dbReference type="EMBL" id="TCP04277.1"/>
    </source>
</evidence>
<evidence type="ECO:0000256" key="7">
    <source>
        <dbReference type="ARBA" id="ARBA00022605"/>
    </source>
</evidence>
<dbReference type="PROSITE" id="PS00662">
    <property type="entry name" value="T2SP_E"/>
    <property type="match status" value="1"/>
</dbReference>
<dbReference type="InterPro" id="IPR050072">
    <property type="entry name" value="Peptidase_M20A"/>
</dbReference>
<name>A0A4R2MHE3_RUBGE</name>
<dbReference type="NCBIfam" id="NF009557">
    <property type="entry name" value="PRK13009.1"/>
    <property type="match status" value="1"/>
</dbReference>
<dbReference type="InterPro" id="IPR003593">
    <property type="entry name" value="AAA+_ATPase"/>
</dbReference>
<feature type="active site" evidence="16">
    <location>
        <position position="473"/>
    </location>
</feature>
<dbReference type="PROSITE" id="PS00758">
    <property type="entry name" value="ARGE_DAPE_CPG2_1"/>
    <property type="match status" value="1"/>
</dbReference>
<dbReference type="GO" id="GO:0006526">
    <property type="term" value="P:L-arginine biosynthetic process"/>
    <property type="evidence" value="ECO:0007669"/>
    <property type="project" value="TreeGrafter"/>
</dbReference>
<dbReference type="PANTHER" id="PTHR43808:SF31">
    <property type="entry name" value="N-ACETYL-L-CITRULLINE DEACETYLASE"/>
    <property type="match status" value="1"/>
</dbReference>
<dbReference type="InterPro" id="IPR002933">
    <property type="entry name" value="Peptidase_M20"/>
</dbReference>
<dbReference type="Pfam" id="PF07687">
    <property type="entry name" value="M20_dimer"/>
    <property type="match status" value="1"/>
</dbReference>
<reference evidence="18 19" key="1">
    <citation type="submission" date="2019-03" db="EMBL/GenBank/DDBJ databases">
        <title>Genomic Encyclopedia of Type Strains, Phase IV (KMG-IV): sequencing the most valuable type-strain genomes for metagenomic binning, comparative biology and taxonomic classification.</title>
        <authorList>
            <person name="Goeker M."/>
        </authorList>
    </citation>
    <scope>NUCLEOTIDE SEQUENCE [LARGE SCALE GENOMIC DNA]</scope>
    <source>
        <strain evidence="18 19">DSM 1709</strain>
    </source>
</reference>
<keyword evidence="12 16" id="KW-0457">Lysine biosynthesis</keyword>
<dbReference type="InterPro" id="IPR001482">
    <property type="entry name" value="T2SS/T4SS_dom"/>
</dbReference>
<feature type="active site" description="Proton acceptor" evidence="16">
    <location>
        <position position="538"/>
    </location>
</feature>
<evidence type="ECO:0000256" key="4">
    <source>
        <dbReference type="ARBA" id="ARBA00011738"/>
    </source>
</evidence>
<dbReference type="InterPro" id="IPR001261">
    <property type="entry name" value="ArgE/DapE_CS"/>
</dbReference>
<comment type="caution">
    <text evidence="18">The sequence shown here is derived from an EMBL/GenBank/DDBJ whole genome shotgun (WGS) entry which is preliminary data.</text>
</comment>
<gene>
    <name evidence="16" type="primary">dapE</name>
    <name evidence="18" type="ORF">EV684_10227</name>
</gene>
<evidence type="ECO:0000256" key="5">
    <source>
        <dbReference type="ARBA" id="ARBA00011921"/>
    </source>
</evidence>
<keyword evidence="7 16" id="KW-0028">Amino-acid biosynthesis</keyword>
<evidence type="ECO:0000256" key="12">
    <source>
        <dbReference type="ARBA" id="ARBA00023154"/>
    </source>
</evidence>
<dbReference type="InterPro" id="IPR006321">
    <property type="entry name" value="PilT/PilU"/>
</dbReference>
<evidence type="ECO:0000256" key="2">
    <source>
        <dbReference type="ARBA" id="ARBA00006611"/>
    </source>
</evidence>
<dbReference type="GO" id="GO:0019877">
    <property type="term" value="P:diaminopimelate biosynthetic process"/>
    <property type="evidence" value="ECO:0007669"/>
    <property type="project" value="UniProtKB-UniRule"/>
</dbReference>
<comment type="catalytic activity">
    <reaction evidence="15 16">
        <text>N-succinyl-(2S,6S)-2,6-diaminopimelate + H2O = (2S,6S)-2,6-diaminopimelate + succinate</text>
        <dbReference type="Rhea" id="RHEA:22608"/>
        <dbReference type="ChEBI" id="CHEBI:15377"/>
        <dbReference type="ChEBI" id="CHEBI:30031"/>
        <dbReference type="ChEBI" id="CHEBI:57609"/>
        <dbReference type="ChEBI" id="CHEBI:58087"/>
        <dbReference type="EC" id="3.5.1.18"/>
    </reaction>
</comment>
<dbReference type="GO" id="GO:0009014">
    <property type="term" value="F:succinyl-diaminopimelate desuccinylase activity"/>
    <property type="evidence" value="ECO:0007669"/>
    <property type="project" value="UniProtKB-UniRule"/>
</dbReference>
<dbReference type="AlphaFoldDB" id="A0A4R2MHE3"/>
<dbReference type="Pfam" id="PF00437">
    <property type="entry name" value="T2SSE"/>
    <property type="match status" value="1"/>
</dbReference>
<evidence type="ECO:0000256" key="13">
    <source>
        <dbReference type="ARBA" id="ARBA00023285"/>
    </source>
</evidence>
<comment type="function">
    <text evidence="16">Catalyzes the hydrolysis of N-succinyl-L,L-diaminopimelic acid (SDAP), forming succinate and LL-2,6-diaminopimelate (DAP), an intermediate involved in the bacterial biosynthesis of lysine and meso-diaminopimelic acid, an essential component of bacterial cell walls.</text>
</comment>
<dbReference type="Pfam" id="PF01546">
    <property type="entry name" value="Peptidase_M20"/>
    <property type="match status" value="1"/>
</dbReference>
<dbReference type="InterPro" id="IPR011650">
    <property type="entry name" value="Peptidase_M20_dimer"/>
</dbReference>
<dbReference type="NCBIfam" id="TIGR01246">
    <property type="entry name" value="dapE_proteo"/>
    <property type="match status" value="1"/>
</dbReference>
<feature type="binding site" evidence="16">
    <location>
        <position position="471"/>
    </location>
    <ligand>
        <name>Zn(2+)</name>
        <dbReference type="ChEBI" id="CHEBI:29105"/>
        <label>1</label>
    </ligand>
</feature>
<dbReference type="InterPro" id="IPR036264">
    <property type="entry name" value="Bact_exopeptidase_dim_dom"/>
</dbReference>
<dbReference type="GO" id="GO:0009089">
    <property type="term" value="P:lysine biosynthetic process via diaminopimelate"/>
    <property type="evidence" value="ECO:0007669"/>
    <property type="project" value="UniProtKB-UniRule"/>
</dbReference>
<comment type="subunit">
    <text evidence="4 16">Homodimer.</text>
</comment>
<dbReference type="EMBL" id="SLXD01000002">
    <property type="protein sequence ID" value="TCP04277.1"/>
    <property type="molecule type" value="Genomic_DNA"/>
</dbReference>
<organism evidence="18 19">
    <name type="scientific">Rubrivivax gelatinosus</name>
    <name type="common">Rhodocyclus gelatinosus</name>
    <name type="synonym">Rhodopseudomonas gelatinosa</name>
    <dbReference type="NCBI Taxonomy" id="28068"/>
    <lineage>
        <taxon>Bacteria</taxon>
        <taxon>Pseudomonadati</taxon>
        <taxon>Pseudomonadota</taxon>
        <taxon>Betaproteobacteria</taxon>
        <taxon>Burkholderiales</taxon>
        <taxon>Sphaerotilaceae</taxon>
        <taxon>Rubrivivax</taxon>
    </lineage>
</organism>
<dbReference type="FunFam" id="3.30.70.360:FF:000011">
    <property type="entry name" value="Succinyl-diaminopimelate desuccinylase"/>
    <property type="match status" value="1"/>
</dbReference>
<comment type="cofactor">
    <cofactor evidence="16">
        <name>Zn(2+)</name>
        <dbReference type="ChEBI" id="CHEBI:29105"/>
    </cofactor>
    <cofactor evidence="16">
        <name>Co(2+)</name>
        <dbReference type="ChEBI" id="CHEBI:48828"/>
    </cofactor>
    <text evidence="16">Binds 2 Zn(2+) or Co(2+) ions per subunit.</text>
</comment>
<evidence type="ECO:0000313" key="19">
    <source>
        <dbReference type="Proteomes" id="UP000295106"/>
    </source>
</evidence>
<dbReference type="UniPathway" id="UPA00034">
    <property type="reaction ID" value="UER00021"/>
</dbReference>
<proteinExistence type="inferred from homology"/>
<dbReference type="SUPFAM" id="SSF55031">
    <property type="entry name" value="Bacterial exopeptidase dimerisation domain"/>
    <property type="match status" value="1"/>
</dbReference>
<dbReference type="PANTHER" id="PTHR43808">
    <property type="entry name" value="ACETYLORNITHINE DEACETYLASE"/>
    <property type="match status" value="1"/>
</dbReference>
<dbReference type="FunFam" id="3.40.630.10:FF:000005">
    <property type="entry name" value="Succinyl-diaminopimelate desuccinylase"/>
    <property type="match status" value="1"/>
</dbReference>
<comment type="similarity">
    <text evidence="2">Belongs to the GSP E family.</text>
</comment>
<dbReference type="GO" id="GO:0008270">
    <property type="term" value="F:zinc ion binding"/>
    <property type="evidence" value="ECO:0007669"/>
    <property type="project" value="UniProtKB-UniRule"/>
</dbReference>
<evidence type="ECO:0000256" key="11">
    <source>
        <dbReference type="ARBA" id="ARBA00022915"/>
    </source>
</evidence>
<comment type="pathway">
    <text evidence="1 16">Amino-acid biosynthesis; L-lysine biosynthesis via DAP pathway; LL-2,6-diaminopimelate from (S)-tetrahydrodipicolinate (succinylase route): step 3/3.</text>
</comment>
<feature type="domain" description="Bacterial type II secretion system protein E" evidence="17">
    <location>
        <begin position="195"/>
        <end position="209"/>
    </location>
</feature>
<evidence type="ECO:0000259" key="17">
    <source>
        <dbReference type="PROSITE" id="PS00662"/>
    </source>
</evidence>
<keyword evidence="8 16" id="KW-0479">Metal-binding</keyword>
<evidence type="ECO:0000256" key="1">
    <source>
        <dbReference type="ARBA" id="ARBA00005130"/>
    </source>
</evidence>
<feature type="binding site" evidence="16">
    <location>
        <position position="567"/>
    </location>
    <ligand>
        <name>Zn(2+)</name>
        <dbReference type="ChEBI" id="CHEBI:29105"/>
        <label>1</label>
    </ligand>
</feature>
<dbReference type="CDD" id="cd03891">
    <property type="entry name" value="M20_DapE_proteobac"/>
    <property type="match status" value="1"/>
</dbReference>
<evidence type="ECO:0000256" key="3">
    <source>
        <dbReference type="ARBA" id="ARBA00006746"/>
    </source>
</evidence>
<protein>
    <recommendedName>
        <fullName evidence="6 16">Succinyl-diaminopimelate desuccinylase</fullName>
        <shortName evidence="16">SDAP desuccinylase</shortName>
        <ecNumber evidence="5 16">3.5.1.18</ecNumber>
    </recommendedName>
    <alternativeName>
        <fullName evidence="14 16">N-succinyl-LL-2,6-diaminoheptanedioate amidohydrolase</fullName>
    </alternativeName>
</protein>
<evidence type="ECO:0000256" key="8">
    <source>
        <dbReference type="ARBA" id="ARBA00022723"/>
    </source>
</evidence>
<dbReference type="Gene3D" id="3.40.630.10">
    <property type="entry name" value="Zn peptidases"/>
    <property type="match status" value="2"/>
</dbReference>
<dbReference type="GO" id="GO:0005524">
    <property type="term" value="F:ATP binding"/>
    <property type="evidence" value="ECO:0007669"/>
    <property type="project" value="InterPro"/>
</dbReference>
<dbReference type="SUPFAM" id="SSF53187">
    <property type="entry name" value="Zn-dependent exopeptidases"/>
    <property type="match status" value="1"/>
</dbReference>
<dbReference type="Proteomes" id="UP000295106">
    <property type="component" value="Unassembled WGS sequence"/>
</dbReference>
<dbReference type="Gene3D" id="3.30.450.90">
    <property type="match status" value="1"/>
</dbReference>
<evidence type="ECO:0000256" key="14">
    <source>
        <dbReference type="ARBA" id="ARBA00031891"/>
    </source>
</evidence>
<dbReference type="EC" id="3.5.1.18" evidence="5 16"/>
<evidence type="ECO:0000256" key="6">
    <source>
        <dbReference type="ARBA" id="ARBA00022391"/>
    </source>
</evidence>
<accession>A0A4R2MHE3</accession>
<comment type="similarity">
    <text evidence="3 16">Belongs to the peptidase M20A family. DapE subfamily.</text>
</comment>
<feature type="binding site" evidence="16">
    <location>
        <position position="753"/>
    </location>
    <ligand>
        <name>Zn(2+)</name>
        <dbReference type="ChEBI" id="CHEBI:29105"/>
        <label>2</label>
    </ligand>
</feature>
<sequence length="780" mass="84023">MSGNMERVLRLMAEKNASDVYLSANTPILIKIHGQILQLSDQLLSPTQTRQLLAELLTPHQLEELDDTGELNVGIGIPRVGSFRLSAFKQRGTVAAVFRCIPHQIPALDSLGLPTILSQLVVEKRGLILMVGATGTGKSTTLASMLEWRNQQVTGHVLTIEDPIEFLFSNKKSIVNQREVGRDTQSLQIALKNALRQAPDCIMIGEIRDRETMTAATSYALSGHLVLATLHANNSYHALGRILSFYTPEARPTLLSDLASGLRAVISQRLLRATTGGRVPAVEVLLNTKLVSELIEKGDLAGVKEAVEKSLAEGSMTFEQDLARLINEGVITREEGLAYADSPTNLLWRLQNEPAGGATAKAPPPKPADEMEPASFTEITIDVRPEDGRSSGGAPLERAMSDALRLAEQLIARRSVTPEDAGCQALIASRLMALGFECETLVCGPENFRVTNLLARRAGGLPGPVLAFAGHTDVVPTGPLERWTSDPFVPSHRDGRLYGRGAADMKSSLAAMVVAVEEFVAAHPRHAGAIAFLLTSDEEGPSVDGTVRLVERLQQRGERLDACIVGEPTSVSRLGDMVKNGRRGSLSGRLTVIGKQGHIAYPQLAKNPIHAFAPALAELAATRWDEGNAFFPPTSWQVSNLHGGTGASNVIPGELVVDFNFRFSTESTPESLQARVDEVLARHGVEHRLEWTLSGRPFLTTPGPLIDALGAAIAAECGVEPELSTTGGTSDGRFIAAICPQVVEFGPLNATIHQIDEHVDAASVQTLKNVYRGTLQRYLR</sequence>
<dbReference type="GO" id="GO:0008777">
    <property type="term" value="F:acetylornithine deacetylase activity"/>
    <property type="evidence" value="ECO:0007669"/>
    <property type="project" value="TreeGrafter"/>
</dbReference>
<keyword evidence="11 16" id="KW-0220">Diaminopimelate biosynthesis</keyword>
<feature type="binding site" evidence="16">
    <location>
        <position position="504"/>
    </location>
    <ligand>
        <name>Zn(2+)</name>
        <dbReference type="ChEBI" id="CHEBI:29105"/>
        <label>1</label>
    </ligand>
</feature>
<keyword evidence="13 16" id="KW-0170">Cobalt</keyword>
<evidence type="ECO:0000256" key="9">
    <source>
        <dbReference type="ARBA" id="ARBA00022801"/>
    </source>
</evidence>
<evidence type="ECO:0000256" key="16">
    <source>
        <dbReference type="HAMAP-Rule" id="MF_01690"/>
    </source>
</evidence>
<dbReference type="CDD" id="cd01131">
    <property type="entry name" value="PilT"/>
    <property type="match status" value="1"/>
</dbReference>
<dbReference type="NCBIfam" id="TIGR01420">
    <property type="entry name" value="pilT_fam"/>
    <property type="match status" value="1"/>
</dbReference>
<dbReference type="SMART" id="SM00382">
    <property type="entry name" value="AAA"/>
    <property type="match status" value="1"/>
</dbReference>
<dbReference type="InterPro" id="IPR027417">
    <property type="entry name" value="P-loop_NTPase"/>
</dbReference>
<feature type="binding site" evidence="16">
    <location>
        <position position="504"/>
    </location>
    <ligand>
        <name>Zn(2+)</name>
        <dbReference type="ChEBI" id="CHEBI:29105"/>
        <label>2</label>
    </ligand>
</feature>
<dbReference type="HAMAP" id="MF_01690">
    <property type="entry name" value="DapE"/>
    <property type="match status" value="1"/>
</dbReference>
<dbReference type="SUPFAM" id="SSF52540">
    <property type="entry name" value="P-loop containing nucleoside triphosphate hydrolases"/>
    <property type="match status" value="1"/>
</dbReference>
<keyword evidence="10 16" id="KW-0862">Zinc</keyword>
<evidence type="ECO:0000256" key="15">
    <source>
        <dbReference type="ARBA" id="ARBA00051301"/>
    </source>
</evidence>
<keyword evidence="9 16" id="KW-0378">Hydrolase</keyword>